<name>A0A1I4SJ19_9BACT</name>
<dbReference type="PANTHER" id="PTHR34314:SF6">
    <property type="entry name" value="DUF3782 DOMAIN-CONTAINING PROTEIN"/>
    <property type="match status" value="1"/>
</dbReference>
<dbReference type="Proteomes" id="UP000199611">
    <property type="component" value="Unassembled WGS sequence"/>
</dbReference>
<dbReference type="EMBL" id="FOUU01000002">
    <property type="protein sequence ID" value="SFM64273.1"/>
    <property type="molecule type" value="Genomic_DNA"/>
</dbReference>
<accession>A0A1I4SJ19</accession>
<dbReference type="STRING" id="39841.SAMN05660836_00983"/>
<sequence>MNNEQVKQIIMQELPRIIEKDPEVQELILRLSGRHFADKKETESRFDRLLEELRRDREEQSRRWEEQSRRWEENQRVLREMKEESERRWEEYKRELRELKEESDRRWEENQRAFRELKEESDRRWEENQRALRELKEESERRWEEYKRELREFKEESERRWEEYKRELRELKEESDRRWEENQRALRELKEESDRRWEEYKRELRELKEESERRWEEYKRALRELKEESDRRWEENQQVIRQILKRLEASDRRFESTIGALGARWGLYTEQSFRNALKGILEEFFNVEVISVTEYDDTGEVFGRPEQVELDLIIKDGILIIGEIKSSMSKADMYLFERKARFYEKRHNRKARKLIVISPMVDKKAKEVAERLGIEVYSFAEDAGAAIAGSQGSE</sequence>
<proteinExistence type="predicted"/>
<dbReference type="InterPro" id="IPR024271">
    <property type="entry name" value="DUF3782"/>
</dbReference>
<keyword evidence="3" id="KW-1185">Reference proteome</keyword>
<feature type="coiled-coil region" evidence="1">
    <location>
        <begin position="39"/>
        <end position="228"/>
    </location>
</feature>
<organism evidence="2 3">
    <name type="scientific">Thermodesulforhabdus norvegica</name>
    <dbReference type="NCBI Taxonomy" id="39841"/>
    <lineage>
        <taxon>Bacteria</taxon>
        <taxon>Pseudomonadati</taxon>
        <taxon>Thermodesulfobacteriota</taxon>
        <taxon>Syntrophobacteria</taxon>
        <taxon>Syntrophobacterales</taxon>
        <taxon>Thermodesulforhabdaceae</taxon>
        <taxon>Thermodesulforhabdus</taxon>
    </lineage>
</organism>
<evidence type="ECO:0000256" key="1">
    <source>
        <dbReference type="SAM" id="Coils"/>
    </source>
</evidence>
<dbReference type="Pfam" id="PF12644">
    <property type="entry name" value="DUF3782"/>
    <property type="match status" value="1"/>
</dbReference>
<keyword evidence="1" id="KW-0175">Coiled coil</keyword>
<dbReference type="InterPro" id="IPR012431">
    <property type="entry name" value="PDDEXK_10"/>
</dbReference>
<evidence type="ECO:0000313" key="3">
    <source>
        <dbReference type="Proteomes" id="UP000199611"/>
    </source>
</evidence>
<evidence type="ECO:0008006" key="4">
    <source>
        <dbReference type="Google" id="ProtNLM"/>
    </source>
</evidence>
<gene>
    <name evidence="2" type="ORF">SAMN05660836_00983</name>
</gene>
<dbReference type="AlphaFoldDB" id="A0A1I4SJ19"/>
<dbReference type="RefSeq" id="WP_177193525.1">
    <property type="nucleotide sequence ID" value="NZ_FOUU01000002.1"/>
</dbReference>
<dbReference type="Pfam" id="PF07788">
    <property type="entry name" value="PDDEXK_10"/>
    <property type="match status" value="1"/>
</dbReference>
<dbReference type="PANTHER" id="PTHR34314">
    <property type="entry name" value="CRENARCHAEAL PROTEIN, PUTATIVE-RELATED"/>
    <property type="match status" value="1"/>
</dbReference>
<evidence type="ECO:0000313" key="2">
    <source>
        <dbReference type="EMBL" id="SFM64273.1"/>
    </source>
</evidence>
<reference evidence="2 3" key="1">
    <citation type="submission" date="2016-10" db="EMBL/GenBank/DDBJ databases">
        <authorList>
            <person name="de Groot N.N."/>
        </authorList>
    </citation>
    <scope>NUCLEOTIDE SEQUENCE [LARGE SCALE GENOMIC DNA]</scope>
    <source>
        <strain evidence="2 3">DSM 9990</strain>
    </source>
</reference>
<protein>
    <recommendedName>
        <fullName evidence="4">DUF3782 domain-containing protein</fullName>
    </recommendedName>
</protein>